<dbReference type="Proteomes" id="UP000176998">
    <property type="component" value="Unassembled WGS sequence"/>
</dbReference>
<dbReference type="OrthoDB" id="294295at2759"/>
<dbReference type="InterPro" id="IPR020904">
    <property type="entry name" value="Sc_DH/Rdtase_CS"/>
</dbReference>
<keyword evidence="2" id="KW-0521">NADP</keyword>
<dbReference type="GO" id="GO:0016491">
    <property type="term" value="F:oxidoreductase activity"/>
    <property type="evidence" value="ECO:0007669"/>
    <property type="project" value="UniProtKB-KW"/>
</dbReference>
<keyword evidence="5" id="KW-1185">Reference proteome</keyword>
<dbReference type="EMBL" id="MJBS01000058">
    <property type="protein sequence ID" value="OHE97420.1"/>
    <property type="molecule type" value="Genomic_DNA"/>
</dbReference>
<dbReference type="GeneID" id="34560472"/>
<organism evidence="4 5">
    <name type="scientific">Colletotrichum orchidophilum</name>
    <dbReference type="NCBI Taxonomy" id="1209926"/>
    <lineage>
        <taxon>Eukaryota</taxon>
        <taxon>Fungi</taxon>
        <taxon>Dikarya</taxon>
        <taxon>Ascomycota</taxon>
        <taxon>Pezizomycotina</taxon>
        <taxon>Sordariomycetes</taxon>
        <taxon>Hypocreomycetidae</taxon>
        <taxon>Glomerellales</taxon>
        <taxon>Glomerellaceae</taxon>
        <taxon>Colletotrichum</taxon>
    </lineage>
</organism>
<reference evidence="4 5" key="1">
    <citation type="submission" date="2016-09" db="EMBL/GenBank/DDBJ databases">
        <authorList>
            <person name="Capua I."/>
            <person name="De Benedictis P."/>
            <person name="Joannis T."/>
            <person name="Lombin L.H."/>
            <person name="Cattoli G."/>
        </authorList>
    </citation>
    <scope>NUCLEOTIDE SEQUENCE [LARGE SCALE GENOMIC DNA]</scope>
    <source>
        <strain evidence="4 5">IMI 309357</strain>
    </source>
</reference>
<evidence type="ECO:0000256" key="3">
    <source>
        <dbReference type="ARBA" id="ARBA00023002"/>
    </source>
</evidence>
<sequence>MAETQLSDFPSLFSLKGKVAVVTGGSRGLGLHAASAFLQAGASKVFISSRKGAACEEACKALNALPNLSPGAVAIPIPADAASIKGVEHLVAEVKKHADHVDILFANAGATWGEAFDTHPDEAFAKVMDLNVKGVFNTIRLFTPLLEKSVAANKGGEPAKVIITASVAGLGIGTLGKQGTYGYSASKAAVIHLGRNLALELAPRGITVNSIAPGFFPSKMSNGLLELGGGADKIGKGNPMGRLGRPEDIAGAVVYLASRAGSHVNGEVIAIDGGSLWQRGELNVPSKL</sequence>
<evidence type="ECO:0000256" key="2">
    <source>
        <dbReference type="ARBA" id="ARBA00022857"/>
    </source>
</evidence>
<protein>
    <submittedName>
        <fullName evidence="4">Short chain dehydrogenase</fullName>
    </submittedName>
</protein>
<keyword evidence="3" id="KW-0560">Oxidoreductase</keyword>
<dbReference type="InterPro" id="IPR002347">
    <property type="entry name" value="SDR_fam"/>
</dbReference>
<dbReference type="SUPFAM" id="SSF51735">
    <property type="entry name" value="NAD(P)-binding Rossmann-fold domains"/>
    <property type="match status" value="1"/>
</dbReference>
<dbReference type="FunFam" id="3.40.50.720:FF:000084">
    <property type="entry name" value="Short-chain dehydrogenase reductase"/>
    <property type="match status" value="1"/>
</dbReference>
<dbReference type="InterPro" id="IPR036291">
    <property type="entry name" value="NAD(P)-bd_dom_sf"/>
</dbReference>
<evidence type="ECO:0000313" key="4">
    <source>
        <dbReference type="EMBL" id="OHE97420.1"/>
    </source>
</evidence>
<dbReference type="PROSITE" id="PS00061">
    <property type="entry name" value="ADH_SHORT"/>
    <property type="match status" value="1"/>
</dbReference>
<comment type="similarity">
    <text evidence="1">Belongs to the short-chain dehydrogenases/reductases (SDR) family.</text>
</comment>
<evidence type="ECO:0000313" key="5">
    <source>
        <dbReference type="Proteomes" id="UP000176998"/>
    </source>
</evidence>
<evidence type="ECO:0000256" key="1">
    <source>
        <dbReference type="ARBA" id="ARBA00006484"/>
    </source>
</evidence>
<dbReference type="RefSeq" id="XP_022474574.1">
    <property type="nucleotide sequence ID" value="XM_022618962.1"/>
</dbReference>
<accession>A0A1G4B7J2</accession>
<dbReference type="InterPro" id="IPR052178">
    <property type="entry name" value="Sec_Metab_Biosynth_SDR"/>
</dbReference>
<dbReference type="PANTHER" id="PTHR43618">
    <property type="entry name" value="7-ALPHA-HYDROXYSTEROID DEHYDROGENASE"/>
    <property type="match status" value="1"/>
</dbReference>
<dbReference type="Pfam" id="PF13561">
    <property type="entry name" value="adh_short_C2"/>
    <property type="match status" value="1"/>
</dbReference>
<gene>
    <name evidence="4" type="ORF">CORC01_07325</name>
</gene>
<comment type="caution">
    <text evidence="4">The sequence shown here is derived from an EMBL/GenBank/DDBJ whole genome shotgun (WGS) entry which is preliminary data.</text>
</comment>
<dbReference type="PANTHER" id="PTHR43618:SF12">
    <property type="entry name" value="OXIDOREDUCTASE, SHORT-CHAIN DEHYDROGENASE_REDUCTASE FAMILY (AFU_ORTHOLOGUE AFUA_1G14540)"/>
    <property type="match status" value="1"/>
</dbReference>
<dbReference type="STRING" id="1209926.A0A1G4B7J2"/>
<dbReference type="Gene3D" id="3.40.50.720">
    <property type="entry name" value="NAD(P)-binding Rossmann-like Domain"/>
    <property type="match status" value="1"/>
</dbReference>
<proteinExistence type="inferred from homology"/>
<dbReference type="PRINTS" id="PR00080">
    <property type="entry name" value="SDRFAMILY"/>
</dbReference>
<dbReference type="AlphaFoldDB" id="A0A1G4B7J2"/>
<dbReference type="PRINTS" id="PR00081">
    <property type="entry name" value="GDHRDH"/>
</dbReference>
<name>A0A1G4B7J2_9PEZI</name>